<evidence type="ECO:0000313" key="2">
    <source>
        <dbReference type="Proteomes" id="UP000018209"/>
    </source>
</evidence>
<dbReference type="Proteomes" id="UP000018209">
    <property type="component" value="Unassembled WGS sequence"/>
</dbReference>
<accession>A0ABQ0J0Z9</accession>
<name>A0ABQ0J0Z9_GLUTH</name>
<protein>
    <submittedName>
        <fullName evidence="1">Uncharacterized protein</fullName>
    </submittedName>
</protein>
<keyword evidence="2" id="KW-1185">Reference proteome</keyword>
<proteinExistence type="predicted"/>
<gene>
    <name evidence="1" type="ORF">NBRC3257_3140</name>
</gene>
<sequence length="69" mass="7485">MAMGYTKTKTCMGMHLIFLTLHFQAHSEAQFCPMFIDALAHIRSSEFLGVNSVAASATEGNAVSLVSFD</sequence>
<evidence type="ECO:0000313" key="1">
    <source>
        <dbReference type="EMBL" id="GAD28141.1"/>
    </source>
</evidence>
<dbReference type="EMBL" id="BASM01000044">
    <property type="protein sequence ID" value="GAD28141.1"/>
    <property type="molecule type" value="Genomic_DNA"/>
</dbReference>
<reference evidence="1 2" key="1">
    <citation type="submission" date="2013-08" db="EMBL/GenBank/DDBJ databases">
        <title>Gluconobacter thailandicus NBRC 3257 whole genome sequence.</title>
        <authorList>
            <person name="Matsutani M."/>
            <person name="Yakushi T."/>
            <person name="Matsushita K."/>
        </authorList>
    </citation>
    <scope>NUCLEOTIDE SEQUENCE [LARGE SCALE GENOMIC DNA]</scope>
    <source>
        <strain evidence="1 2">NBRC 3257</strain>
    </source>
</reference>
<comment type="caution">
    <text evidence="1">The sequence shown here is derived from an EMBL/GenBank/DDBJ whole genome shotgun (WGS) entry which is preliminary data.</text>
</comment>
<organism evidence="1 2">
    <name type="scientific">Gluconobacter thailandicus NBRC 3257</name>
    <dbReference type="NCBI Taxonomy" id="1381097"/>
    <lineage>
        <taxon>Bacteria</taxon>
        <taxon>Pseudomonadati</taxon>
        <taxon>Pseudomonadota</taxon>
        <taxon>Alphaproteobacteria</taxon>
        <taxon>Acetobacterales</taxon>
        <taxon>Acetobacteraceae</taxon>
        <taxon>Gluconobacter</taxon>
    </lineage>
</organism>